<feature type="region of interest" description="Disordered" evidence="1">
    <location>
        <begin position="103"/>
        <end position="123"/>
    </location>
</feature>
<evidence type="ECO:0000256" key="1">
    <source>
        <dbReference type="SAM" id="MobiDB-lite"/>
    </source>
</evidence>
<sequence length="194" mass="22073">YVVRDELAGFAKLFRDHKAYKCFVDGLRRERRLRRRIETLQNYRTLGLTDWESVDKFKQDSRVRDAAKEGCHGNLMDIRRDVRGTDSSLAVSLQGSSIVAADTVTSTNGPSEEHASDSDRGTQMTRLDDAYDLLNAGELQACEDSGFTPVQYITVKSLLLTSQDSLNEYVTEEKKERIKKLLVKERIYPETTAE</sequence>
<dbReference type="EMBL" id="KQ241849">
    <property type="protein sequence ID" value="KNC83269.1"/>
    <property type="molecule type" value="Genomic_DNA"/>
</dbReference>
<feature type="compositionally biased region" description="Basic and acidic residues" evidence="1">
    <location>
        <begin position="111"/>
        <end position="120"/>
    </location>
</feature>
<protein>
    <submittedName>
        <fullName evidence="2">Uncharacterized protein</fullName>
    </submittedName>
</protein>
<evidence type="ECO:0000313" key="3">
    <source>
        <dbReference type="Proteomes" id="UP000054560"/>
    </source>
</evidence>
<name>A0A0L0G337_9EUKA</name>
<dbReference type="AlphaFoldDB" id="A0A0L0G337"/>
<dbReference type="GeneID" id="25904989"/>
<dbReference type="RefSeq" id="XP_014157171.1">
    <property type="nucleotide sequence ID" value="XM_014301696.1"/>
</dbReference>
<proteinExistence type="predicted"/>
<dbReference type="Proteomes" id="UP000054560">
    <property type="component" value="Unassembled WGS sequence"/>
</dbReference>
<organism evidence="2 3">
    <name type="scientific">Sphaeroforma arctica JP610</name>
    <dbReference type="NCBI Taxonomy" id="667725"/>
    <lineage>
        <taxon>Eukaryota</taxon>
        <taxon>Ichthyosporea</taxon>
        <taxon>Ichthyophonida</taxon>
        <taxon>Sphaeroforma</taxon>
    </lineage>
</organism>
<feature type="non-terminal residue" evidence="2">
    <location>
        <position position="1"/>
    </location>
</feature>
<keyword evidence="3" id="KW-1185">Reference proteome</keyword>
<evidence type="ECO:0000313" key="2">
    <source>
        <dbReference type="EMBL" id="KNC83269.1"/>
    </source>
</evidence>
<reference evidence="2 3" key="1">
    <citation type="submission" date="2011-02" db="EMBL/GenBank/DDBJ databases">
        <title>The Genome Sequence of Sphaeroforma arctica JP610.</title>
        <authorList>
            <consortium name="The Broad Institute Genome Sequencing Platform"/>
            <person name="Russ C."/>
            <person name="Cuomo C."/>
            <person name="Young S.K."/>
            <person name="Zeng Q."/>
            <person name="Gargeya S."/>
            <person name="Alvarado L."/>
            <person name="Berlin A."/>
            <person name="Chapman S.B."/>
            <person name="Chen Z."/>
            <person name="Freedman E."/>
            <person name="Gellesch M."/>
            <person name="Goldberg J."/>
            <person name="Griggs A."/>
            <person name="Gujja S."/>
            <person name="Heilman E."/>
            <person name="Heiman D."/>
            <person name="Howarth C."/>
            <person name="Mehta T."/>
            <person name="Neiman D."/>
            <person name="Pearson M."/>
            <person name="Roberts A."/>
            <person name="Saif S."/>
            <person name="Shea T."/>
            <person name="Shenoy N."/>
            <person name="Sisk P."/>
            <person name="Stolte C."/>
            <person name="Sykes S."/>
            <person name="White J."/>
            <person name="Yandava C."/>
            <person name="Burger G."/>
            <person name="Gray M.W."/>
            <person name="Holland P.W.H."/>
            <person name="King N."/>
            <person name="Lang F.B.F."/>
            <person name="Roger A.J."/>
            <person name="Ruiz-Trillo I."/>
            <person name="Haas B."/>
            <person name="Nusbaum C."/>
            <person name="Birren B."/>
        </authorList>
    </citation>
    <scope>NUCLEOTIDE SEQUENCE [LARGE SCALE GENOMIC DNA]</scope>
    <source>
        <strain evidence="2 3">JP610</strain>
    </source>
</reference>
<accession>A0A0L0G337</accession>
<gene>
    <name evidence="2" type="ORF">SARC_04485</name>
</gene>